<feature type="transmembrane region" description="Helical" evidence="1">
    <location>
        <begin position="155"/>
        <end position="176"/>
    </location>
</feature>
<evidence type="ECO:0000313" key="3">
    <source>
        <dbReference type="Proteomes" id="UP000305778"/>
    </source>
</evidence>
<feature type="transmembrane region" description="Helical" evidence="1">
    <location>
        <begin position="55"/>
        <end position="76"/>
    </location>
</feature>
<organism evidence="2 3">
    <name type="scientific">Actinacidiphila oryziradicis</name>
    <dbReference type="NCBI Taxonomy" id="2571141"/>
    <lineage>
        <taxon>Bacteria</taxon>
        <taxon>Bacillati</taxon>
        <taxon>Actinomycetota</taxon>
        <taxon>Actinomycetes</taxon>
        <taxon>Kitasatosporales</taxon>
        <taxon>Streptomycetaceae</taxon>
        <taxon>Actinacidiphila</taxon>
    </lineage>
</organism>
<keyword evidence="1" id="KW-1133">Transmembrane helix</keyword>
<gene>
    <name evidence="2" type="ORF">FCI23_19675</name>
</gene>
<keyword evidence="1" id="KW-0472">Membrane</keyword>
<name>A0A4U0SLH9_9ACTN</name>
<protein>
    <submittedName>
        <fullName evidence="2">Uncharacterized protein</fullName>
    </submittedName>
</protein>
<keyword evidence="1" id="KW-0812">Transmembrane</keyword>
<dbReference type="OrthoDB" id="4333668at2"/>
<comment type="caution">
    <text evidence="2">The sequence shown here is derived from an EMBL/GenBank/DDBJ whole genome shotgun (WGS) entry which is preliminary data.</text>
</comment>
<evidence type="ECO:0000313" key="2">
    <source>
        <dbReference type="EMBL" id="TKA09898.1"/>
    </source>
</evidence>
<accession>A0A4U0SLH9</accession>
<feature type="transmembrane region" description="Helical" evidence="1">
    <location>
        <begin position="96"/>
        <end position="119"/>
    </location>
</feature>
<proteinExistence type="predicted"/>
<dbReference type="AlphaFoldDB" id="A0A4U0SLH9"/>
<dbReference type="EMBL" id="SUMC01000018">
    <property type="protein sequence ID" value="TKA09898.1"/>
    <property type="molecule type" value="Genomic_DNA"/>
</dbReference>
<feature type="transmembrane region" description="Helical" evidence="1">
    <location>
        <begin position="125"/>
        <end position="143"/>
    </location>
</feature>
<sequence>MHAQTLRAGLGRLLRRPARPNTVFGGVYGAVLASSMAAALTQHGETARSDRLYDAAWLLITATVSAVAHGYARVIAERGEEQSGHGHGRTALRVMLTEWPLVLATLPTVGLFAGAGWGWWPSGGIKSVAFAVNIVQLMGWGLFTALSAGRRWGSALVIGAGDALVGVFVVVANAFVK</sequence>
<keyword evidence="3" id="KW-1185">Reference proteome</keyword>
<evidence type="ECO:0000256" key="1">
    <source>
        <dbReference type="SAM" id="Phobius"/>
    </source>
</evidence>
<feature type="transmembrane region" description="Helical" evidence="1">
    <location>
        <begin position="21"/>
        <end position="43"/>
    </location>
</feature>
<dbReference type="RefSeq" id="WP_136725232.1">
    <property type="nucleotide sequence ID" value="NZ_SUMC01000018.1"/>
</dbReference>
<reference evidence="2 3" key="1">
    <citation type="submission" date="2019-04" db="EMBL/GenBank/DDBJ databases">
        <title>Streptomyces oryziradicis sp. nov., a novel actinomycete isolated from rhizosphere soil of rice (Oryza sativa L.).</title>
        <authorList>
            <person name="Li C."/>
        </authorList>
    </citation>
    <scope>NUCLEOTIDE SEQUENCE [LARGE SCALE GENOMIC DNA]</scope>
    <source>
        <strain evidence="2 3">NEAU-C40</strain>
    </source>
</reference>
<dbReference type="Proteomes" id="UP000305778">
    <property type="component" value="Unassembled WGS sequence"/>
</dbReference>